<dbReference type="PANTHER" id="PTHR11545:SF3">
    <property type="entry name" value="LARGE RIBOSOMAL SUBUNIT PROTEIN UL13"/>
    <property type="match status" value="1"/>
</dbReference>
<dbReference type="GO" id="GO:0003729">
    <property type="term" value="F:mRNA binding"/>
    <property type="evidence" value="ECO:0007669"/>
    <property type="project" value="TreeGrafter"/>
</dbReference>
<dbReference type="InterPro" id="IPR005822">
    <property type="entry name" value="Ribosomal_uL13"/>
</dbReference>
<dbReference type="FunFam" id="3.90.1180.10:FF:000002">
    <property type="entry name" value="60S ribosomal protein L16"/>
    <property type="match status" value="1"/>
</dbReference>
<dbReference type="Gene3D" id="6.10.250.3250">
    <property type="match status" value="1"/>
</dbReference>
<dbReference type="GO" id="GO:0003735">
    <property type="term" value="F:structural constituent of ribosome"/>
    <property type="evidence" value="ECO:0007669"/>
    <property type="project" value="InterPro"/>
</dbReference>
<dbReference type="Gene3D" id="3.90.1180.10">
    <property type="entry name" value="Ribosomal protein L13"/>
    <property type="match status" value="1"/>
</dbReference>
<protein>
    <recommendedName>
        <fullName evidence="5">60S ribosomal protein L13a</fullName>
    </recommendedName>
</protein>
<keyword evidence="3" id="KW-0687">Ribonucleoprotein</keyword>
<accession>A0A7S1ADD7</accession>
<dbReference type="Pfam" id="PF00572">
    <property type="entry name" value="Ribosomal_L13"/>
    <property type="match status" value="1"/>
</dbReference>
<comment type="similarity">
    <text evidence="1">Belongs to the universal ribosomal protein uL13 family.</text>
</comment>
<organism evidence="4">
    <name type="scientific">Noctiluca scintillans</name>
    <name type="common">Sea sparkle</name>
    <name type="synonym">Red tide dinoflagellate</name>
    <dbReference type="NCBI Taxonomy" id="2966"/>
    <lineage>
        <taxon>Eukaryota</taxon>
        <taxon>Sar</taxon>
        <taxon>Alveolata</taxon>
        <taxon>Dinophyceae</taxon>
        <taxon>Noctilucales</taxon>
        <taxon>Noctilucaceae</taxon>
        <taxon>Noctiluca</taxon>
    </lineage>
</organism>
<evidence type="ECO:0000313" key="4">
    <source>
        <dbReference type="EMBL" id="CAD8850450.1"/>
    </source>
</evidence>
<reference evidence="4" key="1">
    <citation type="submission" date="2021-01" db="EMBL/GenBank/DDBJ databases">
        <authorList>
            <person name="Corre E."/>
            <person name="Pelletier E."/>
            <person name="Niang G."/>
            <person name="Scheremetjew M."/>
            <person name="Finn R."/>
            <person name="Kale V."/>
            <person name="Holt S."/>
            <person name="Cochrane G."/>
            <person name="Meng A."/>
            <person name="Brown T."/>
            <person name="Cohen L."/>
        </authorList>
    </citation>
    <scope>NUCLEOTIDE SEQUENCE</scope>
</reference>
<evidence type="ECO:0000256" key="1">
    <source>
        <dbReference type="ARBA" id="ARBA00006227"/>
    </source>
</evidence>
<dbReference type="GO" id="GO:0022625">
    <property type="term" value="C:cytosolic large ribosomal subunit"/>
    <property type="evidence" value="ECO:0007669"/>
    <property type="project" value="TreeGrafter"/>
</dbReference>
<sequence length="202" mass="23127">MFTKEVVVDCKGHLLGRLASVLAKELLNGQNVVCVRTEDVNISGSLYRNKLKYAEFKRKTNNSNPKHGPFHFRAPSKILWRTIRGMIPHKTARGAAALDRLKSYEGCPHPYDVKKKMVIPQALKVLRLRPERRFCRLGELSSEFGWKHGDLVQRLEARRKERTQVYYKKKLQVGKVRAEVVKKADAAMTPDEKALLSKAYGL</sequence>
<evidence type="ECO:0000256" key="2">
    <source>
        <dbReference type="ARBA" id="ARBA00022980"/>
    </source>
</evidence>
<dbReference type="GO" id="GO:0017148">
    <property type="term" value="P:negative regulation of translation"/>
    <property type="evidence" value="ECO:0007669"/>
    <property type="project" value="TreeGrafter"/>
</dbReference>
<proteinExistence type="inferred from homology"/>
<keyword evidence="2" id="KW-0689">Ribosomal protein</keyword>
<name>A0A7S1ADD7_NOCSC</name>
<gene>
    <name evidence="4" type="ORF">NSCI0253_LOCUS24800</name>
</gene>
<dbReference type="AlphaFoldDB" id="A0A7S1ADD7"/>
<dbReference type="InterPro" id="IPR036899">
    <property type="entry name" value="Ribosomal_uL13_sf"/>
</dbReference>
<dbReference type="HAMAP" id="MF_01366">
    <property type="entry name" value="Ribosomal_uL13"/>
    <property type="match status" value="1"/>
</dbReference>
<dbReference type="SUPFAM" id="SSF52161">
    <property type="entry name" value="Ribosomal protein L13"/>
    <property type="match status" value="1"/>
</dbReference>
<dbReference type="NCBIfam" id="TIGR01077">
    <property type="entry name" value="L13_A_E"/>
    <property type="match status" value="1"/>
</dbReference>
<evidence type="ECO:0008006" key="5">
    <source>
        <dbReference type="Google" id="ProtNLM"/>
    </source>
</evidence>
<dbReference type="CDD" id="cd00392">
    <property type="entry name" value="Ribosomal_L13"/>
    <property type="match status" value="1"/>
</dbReference>
<dbReference type="PANTHER" id="PTHR11545">
    <property type="entry name" value="RIBOSOMAL PROTEIN L13"/>
    <property type="match status" value="1"/>
</dbReference>
<dbReference type="EMBL" id="HBFQ01035165">
    <property type="protein sequence ID" value="CAD8850450.1"/>
    <property type="molecule type" value="Transcribed_RNA"/>
</dbReference>
<evidence type="ECO:0000256" key="3">
    <source>
        <dbReference type="ARBA" id="ARBA00023274"/>
    </source>
</evidence>
<dbReference type="GO" id="GO:0006412">
    <property type="term" value="P:translation"/>
    <property type="evidence" value="ECO:0007669"/>
    <property type="project" value="InterPro"/>
</dbReference>
<dbReference type="InterPro" id="IPR005755">
    <property type="entry name" value="Ribosomal_uL13_euk/arc"/>
</dbReference>